<dbReference type="EMBL" id="JAFBEE010000025">
    <property type="protein sequence ID" value="MBM7616154.1"/>
    <property type="molecule type" value="Genomic_DNA"/>
</dbReference>
<keyword evidence="2" id="KW-1185">Reference proteome</keyword>
<sequence>MELKERQAENFSEIELLIEKLLDSGICYVDEMSGIIGITEEQL</sequence>
<comment type="caution">
    <text evidence="1">The sequence shown here is derived from an EMBL/GenBank/DDBJ whole genome shotgun (WGS) entry which is preliminary data.</text>
</comment>
<proteinExistence type="predicted"/>
<dbReference type="Proteomes" id="UP001314796">
    <property type="component" value="Unassembled WGS sequence"/>
</dbReference>
<reference evidence="1 2" key="1">
    <citation type="submission" date="2021-01" db="EMBL/GenBank/DDBJ databases">
        <title>Genomic Encyclopedia of Type Strains, Phase IV (KMG-IV): sequencing the most valuable type-strain genomes for metagenomic binning, comparative biology and taxonomic classification.</title>
        <authorList>
            <person name="Goeker M."/>
        </authorList>
    </citation>
    <scope>NUCLEOTIDE SEQUENCE [LARGE SCALE GENOMIC DNA]</scope>
    <source>
        <strain evidence="1 2">DSM 25890</strain>
    </source>
</reference>
<evidence type="ECO:0000313" key="2">
    <source>
        <dbReference type="Proteomes" id="UP001314796"/>
    </source>
</evidence>
<protein>
    <submittedName>
        <fullName evidence="1">Uncharacterized protein</fullName>
    </submittedName>
</protein>
<organism evidence="1 2">
    <name type="scientific">Alkaliphilus hydrothermalis</name>
    <dbReference type="NCBI Taxonomy" id="1482730"/>
    <lineage>
        <taxon>Bacteria</taxon>
        <taxon>Bacillati</taxon>
        <taxon>Bacillota</taxon>
        <taxon>Clostridia</taxon>
        <taxon>Peptostreptococcales</taxon>
        <taxon>Natronincolaceae</taxon>
        <taxon>Alkaliphilus</taxon>
    </lineage>
</organism>
<evidence type="ECO:0000313" key="1">
    <source>
        <dbReference type="EMBL" id="MBM7616154.1"/>
    </source>
</evidence>
<gene>
    <name evidence="1" type="ORF">JOC73_002730</name>
</gene>
<accession>A0ABS2NT58</accession>
<name>A0ABS2NT58_9FIRM</name>